<evidence type="ECO:0000313" key="2">
    <source>
        <dbReference type="Proteomes" id="UP001474181"/>
    </source>
</evidence>
<name>A0ABV1WS55_9ACTN</name>
<comment type="caution">
    <text evidence="1">The sequence shown here is derived from an EMBL/GenBank/DDBJ whole genome shotgun (WGS) entry which is preliminary data.</text>
</comment>
<protein>
    <submittedName>
        <fullName evidence="1">Uncharacterized protein</fullName>
    </submittedName>
</protein>
<gene>
    <name evidence="1" type="ORF">ABT404_06495</name>
</gene>
<dbReference type="Proteomes" id="UP001474181">
    <property type="component" value="Unassembled WGS sequence"/>
</dbReference>
<organism evidence="1 2">
    <name type="scientific">Streptomyces hyaluromycini</name>
    <dbReference type="NCBI Taxonomy" id="1377993"/>
    <lineage>
        <taxon>Bacteria</taxon>
        <taxon>Bacillati</taxon>
        <taxon>Actinomycetota</taxon>
        <taxon>Actinomycetes</taxon>
        <taxon>Kitasatosporales</taxon>
        <taxon>Streptomycetaceae</taxon>
        <taxon>Streptomyces</taxon>
    </lineage>
</organism>
<proteinExistence type="predicted"/>
<accession>A0ABV1WS55</accession>
<dbReference type="RefSeq" id="WP_350778041.1">
    <property type="nucleotide sequence ID" value="NZ_JBEPEK010000030.1"/>
</dbReference>
<dbReference type="EMBL" id="JBEPEK010000030">
    <property type="protein sequence ID" value="MER7179119.1"/>
    <property type="molecule type" value="Genomic_DNA"/>
</dbReference>
<evidence type="ECO:0000313" key="1">
    <source>
        <dbReference type="EMBL" id="MER7179119.1"/>
    </source>
</evidence>
<reference evidence="1 2" key="1">
    <citation type="submission" date="2024-06" db="EMBL/GenBank/DDBJ databases">
        <title>The Natural Products Discovery Center: Release of the First 8490 Sequenced Strains for Exploring Actinobacteria Biosynthetic Diversity.</title>
        <authorList>
            <person name="Kalkreuter E."/>
            <person name="Kautsar S.A."/>
            <person name="Yang D."/>
            <person name="Bader C.D."/>
            <person name="Teijaro C.N."/>
            <person name="Fluegel L."/>
            <person name="Davis C.M."/>
            <person name="Simpson J.R."/>
            <person name="Lauterbach L."/>
            <person name="Steele A.D."/>
            <person name="Gui C."/>
            <person name="Meng S."/>
            <person name="Li G."/>
            <person name="Viehrig K."/>
            <person name="Ye F."/>
            <person name="Su P."/>
            <person name="Kiefer A.F."/>
            <person name="Nichols A."/>
            <person name="Cepeda A.J."/>
            <person name="Yan W."/>
            <person name="Fan B."/>
            <person name="Jiang Y."/>
            <person name="Adhikari A."/>
            <person name="Zheng C.-J."/>
            <person name="Schuster L."/>
            <person name="Cowan T.M."/>
            <person name="Smanski M.J."/>
            <person name="Chevrette M.G."/>
            <person name="De Carvalho L.P.S."/>
            <person name="Shen B."/>
        </authorList>
    </citation>
    <scope>NUCLEOTIDE SEQUENCE [LARGE SCALE GENOMIC DNA]</scope>
    <source>
        <strain evidence="1 2">NPDC000234</strain>
    </source>
</reference>
<sequence>MMQQTEYRPVGVRLRAPRLAVAYHTMSDWVHMARGAVAGISRVWGGSGAVVLPVAEMSATATVADALLPLLRLYDPDHVAGLLPTLADAAHMDPSSVDQVLAQYAAGGEDREATWQRLRSLSLQTPGGAGLADQVDSWCSPFKGVHQDQRRFQADNIVHLDQAHGSCGSLATVPALPGEPVFTFDLSGVDPVVALMVESRIGAVSEDAQSEREVVELPVREEDLPALIHLAVTGAPRPGWDPAGRCATAEGRTPAAVIASTPFAHAARWTTRMIAVPPAPTVWVVGESAEDHALAMLCDRLYRHAVWIPPRLLADGGPYTEAVKAALYAFHGMGRLPALPILLASASQSQDDLQAWAEELNRPFNEMAMIAGDGLPGPADITKAKAVTLTELAAHDGTLLLADPGAYQISQRAPTSQERESISLLTPLQVPEAQAAAHLGAEMHWYVDVWLPRHTLPARTALPGSCLTQDTGGFPDTVARAARSTLSFISANMGFATPDNRHARPLLHFPSADRVFEELAGARGATVKRSSAGLRAAIAVEMWGSYKALAADLSGPVRTVLDSFLPPAKQRDGNYGPGYAIRGNGYVALEDIQKTLGSGTFDTSRDLVDRLLAANVLRRGLLLNCARCRFEAFYRIEQVGAAFDCEACGHTSALTRGRWYAKDAEPHWYYALDQVVQDLLQQHGDVPLIAAQQLRQGAFSVLWSPELAVTDAEGEIEIDLCLIIDGRIVVGEAKSNHTLKAGNGTREAAARLVHAAQLLSADEIVLATSRKAWSKGTLAAVTTAVARGWTRGPQPVVTELVGVGALT</sequence>
<keyword evidence="2" id="KW-1185">Reference proteome</keyword>